<name>A0ABT4ET45_9BACI</name>
<sequence>MILKCESYYHIAGKMGVSTKMSVEAKTIEAVKEALQTHAVIDEFVFYNKIKKICG</sequence>
<dbReference type="RefSeq" id="WP_268638860.1">
    <property type="nucleotide sequence ID" value="NZ_JAMDLZ010000035.1"/>
</dbReference>
<dbReference type="Proteomes" id="UP001527052">
    <property type="component" value="Unassembled WGS sequence"/>
</dbReference>
<comment type="caution">
    <text evidence="1">The sequence shown here is derived from an EMBL/GenBank/DDBJ whole genome shotgun (WGS) entry which is preliminary data.</text>
</comment>
<protein>
    <submittedName>
        <fullName evidence="1">Uncharacterized protein</fullName>
    </submittedName>
</protein>
<evidence type="ECO:0000313" key="1">
    <source>
        <dbReference type="EMBL" id="MCY9548830.1"/>
    </source>
</evidence>
<evidence type="ECO:0000313" key="2">
    <source>
        <dbReference type="Proteomes" id="UP001527052"/>
    </source>
</evidence>
<keyword evidence="2" id="KW-1185">Reference proteome</keyword>
<accession>A0ABT4ET45</accession>
<reference evidence="1 2" key="1">
    <citation type="submission" date="2022-05" db="EMBL/GenBank/DDBJ databases">
        <title>Genome Sequencing of Bee-Associated Microbes.</title>
        <authorList>
            <person name="Dunlap C."/>
        </authorList>
    </citation>
    <scope>NUCLEOTIDE SEQUENCE [LARGE SCALE GENOMIC DNA]</scope>
    <source>
        <strain evidence="1 2">NRRL BD-083</strain>
    </source>
</reference>
<organism evidence="1 2">
    <name type="scientific">Lysinibacillus xylanilyticus</name>
    <dbReference type="NCBI Taxonomy" id="582475"/>
    <lineage>
        <taxon>Bacteria</taxon>
        <taxon>Bacillati</taxon>
        <taxon>Bacillota</taxon>
        <taxon>Bacilli</taxon>
        <taxon>Bacillales</taxon>
        <taxon>Bacillaceae</taxon>
        <taxon>Lysinibacillus</taxon>
    </lineage>
</organism>
<gene>
    <name evidence="1" type="ORF">M5W82_18095</name>
</gene>
<proteinExistence type="predicted"/>
<dbReference type="EMBL" id="JAMDLZ010000035">
    <property type="protein sequence ID" value="MCY9548830.1"/>
    <property type="molecule type" value="Genomic_DNA"/>
</dbReference>